<feature type="domain" description="DeoR-like transcriptional repressor C-terminal sensor" evidence="2">
    <location>
        <begin position="2"/>
        <end position="133"/>
    </location>
</feature>
<dbReference type="SMART" id="SM01134">
    <property type="entry name" value="DeoRC"/>
    <property type="match status" value="1"/>
</dbReference>
<dbReference type="InterPro" id="IPR050313">
    <property type="entry name" value="Carb_Metab_HTH_regulators"/>
</dbReference>
<proteinExistence type="predicted"/>
<dbReference type="InterPro" id="IPR037171">
    <property type="entry name" value="NagB/RpiA_transferase-like"/>
</dbReference>
<gene>
    <name evidence="3" type="ORF">SYK_00820</name>
</gene>
<evidence type="ECO:0000256" key="1">
    <source>
        <dbReference type="ARBA" id="ARBA00022491"/>
    </source>
</evidence>
<dbReference type="PANTHER" id="PTHR30363">
    <property type="entry name" value="HTH-TYPE TRANSCRIPTIONAL REGULATOR SRLR-RELATED"/>
    <property type="match status" value="1"/>
</dbReference>
<reference evidence="3 4" key="1">
    <citation type="submission" date="2022-08" db="EMBL/GenBank/DDBJ databases">
        <title>Genome Sequence of the sulphate-reducing bacterium, Pseudodesulfovibrio sp. SYK.</title>
        <authorList>
            <person name="Kondo R."/>
            <person name="Kataoka T."/>
        </authorList>
    </citation>
    <scope>NUCLEOTIDE SEQUENCE [LARGE SCALE GENOMIC DNA]</scope>
    <source>
        <strain evidence="3 4">SYK</strain>
    </source>
</reference>
<dbReference type="EMBL" id="AP026709">
    <property type="protein sequence ID" value="BDQ35722.1"/>
    <property type="molecule type" value="Genomic_DNA"/>
</dbReference>
<dbReference type="SUPFAM" id="SSF100950">
    <property type="entry name" value="NagB/RpiA/CoA transferase-like"/>
    <property type="match status" value="1"/>
</dbReference>
<sequence length="155" mass="17176">MGTTTEEVAKVLVNHDKLRVITNNLNVAKTLSGNKDIEVIVSGGIVRHKDCGIVGEAAIDFIRQFKVDYGIIGISGVDKDGTLLDFDYREVTAARSIIENSRKVFLVTDHTKFGRNAMVRLGNIREVDAMFTNKLPPAELVEIMKHNDVELHVAE</sequence>
<protein>
    <recommendedName>
        <fullName evidence="2">DeoR-like transcriptional repressor C-terminal sensor domain-containing protein</fullName>
    </recommendedName>
</protein>
<dbReference type="Proteomes" id="UP001317742">
    <property type="component" value="Chromosome"/>
</dbReference>
<dbReference type="InterPro" id="IPR014036">
    <property type="entry name" value="DeoR-like_C"/>
</dbReference>
<evidence type="ECO:0000313" key="3">
    <source>
        <dbReference type="EMBL" id="BDQ35722.1"/>
    </source>
</evidence>
<dbReference type="PANTHER" id="PTHR30363:SF4">
    <property type="entry name" value="GLYCEROL-3-PHOSPHATE REGULON REPRESSOR"/>
    <property type="match status" value="1"/>
</dbReference>
<dbReference type="Pfam" id="PF00455">
    <property type="entry name" value="DeoRC"/>
    <property type="match status" value="1"/>
</dbReference>
<keyword evidence="1" id="KW-0678">Repressor</keyword>
<keyword evidence="4" id="KW-1185">Reference proteome</keyword>
<accession>A0ABN6S189</accession>
<organism evidence="3 4">
    <name type="scientific">Pseudodesulfovibrio nedwellii</name>
    <dbReference type="NCBI Taxonomy" id="2973072"/>
    <lineage>
        <taxon>Bacteria</taxon>
        <taxon>Pseudomonadati</taxon>
        <taxon>Thermodesulfobacteriota</taxon>
        <taxon>Desulfovibrionia</taxon>
        <taxon>Desulfovibrionales</taxon>
        <taxon>Desulfovibrionaceae</taxon>
    </lineage>
</organism>
<evidence type="ECO:0000313" key="4">
    <source>
        <dbReference type="Proteomes" id="UP001317742"/>
    </source>
</evidence>
<evidence type="ECO:0000259" key="2">
    <source>
        <dbReference type="Pfam" id="PF00455"/>
    </source>
</evidence>
<name>A0ABN6S189_9BACT</name>